<proteinExistence type="predicted"/>
<protein>
    <submittedName>
        <fullName evidence="2">Uncharacterized protein</fullName>
    </submittedName>
</protein>
<evidence type="ECO:0000313" key="3">
    <source>
        <dbReference type="Proteomes" id="UP000639772"/>
    </source>
</evidence>
<organism evidence="2 3">
    <name type="scientific">Vanilla planifolia</name>
    <name type="common">Vanilla</name>
    <dbReference type="NCBI Taxonomy" id="51239"/>
    <lineage>
        <taxon>Eukaryota</taxon>
        <taxon>Viridiplantae</taxon>
        <taxon>Streptophyta</taxon>
        <taxon>Embryophyta</taxon>
        <taxon>Tracheophyta</taxon>
        <taxon>Spermatophyta</taxon>
        <taxon>Magnoliopsida</taxon>
        <taxon>Liliopsida</taxon>
        <taxon>Asparagales</taxon>
        <taxon>Orchidaceae</taxon>
        <taxon>Vanilloideae</taxon>
        <taxon>Vanilleae</taxon>
        <taxon>Vanilla</taxon>
    </lineage>
</organism>
<name>A0A835PLR4_VANPL</name>
<dbReference type="Proteomes" id="UP000639772">
    <property type="component" value="Unassembled WGS sequence"/>
</dbReference>
<gene>
    <name evidence="2" type="ORF">HPP92_024952</name>
</gene>
<dbReference type="AlphaFoldDB" id="A0A835PLR4"/>
<keyword evidence="1" id="KW-0472">Membrane</keyword>
<accession>A0A835PLR4</accession>
<dbReference type="PANTHER" id="PTHR37254">
    <property type="entry name" value="OS01G0100500 PROTEIN"/>
    <property type="match status" value="1"/>
</dbReference>
<comment type="caution">
    <text evidence="2">The sequence shown here is derived from an EMBL/GenBank/DDBJ whole genome shotgun (WGS) entry which is preliminary data.</text>
</comment>
<keyword evidence="1" id="KW-0812">Transmembrane</keyword>
<feature type="transmembrane region" description="Helical" evidence="1">
    <location>
        <begin position="77"/>
        <end position="98"/>
    </location>
</feature>
<keyword evidence="1" id="KW-1133">Transmembrane helix</keyword>
<dbReference type="EMBL" id="JADCNM010000014">
    <property type="protein sequence ID" value="KAG0453648.1"/>
    <property type="molecule type" value="Genomic_DNA"/>
</dbReference>
<evidence type="ECO:0000256" key="1">
    <source>
        <dbReference type="SAM" id="Phobius"/>
    </source>
</evidence>
<sequence length="397" mass="45005">MEGQTTPCPAQAFLYNSTFCACDPGFFLSNGSCQSLSSVVSGGGEWKTSSGLEDQLAFLSAVLPLESIRRLTRSQEVLYGATLAVLLAWLAFCIAIRFGRLGGGETIWFRVRWWISRLDLYFDTRHWQEDNRIVVKRKTELGGAFSVASWILYIGLFSALLYQIISKRTFEVQKVRPTDASYLKQFDNDMEFNITTVSSMTCSHLRGLEALVIGIPGSIYYRVSPLIPYWNYSCYNTSRGPTVSIKCSSCRIPQEDFFISWQFVDLAHNPASAVGFHFNLNARDHVDHKHTSYVSGILNPGTYRNGGAETLRGPDKNIMKIHLFPQKFNYKHHLRLIQPLLHDFFPGSSFSDVMNLRTSLQSSKDGLLDITLHVRYLSDYIVEFDKELIFGFGKDNV</sequence>
<reference evidence="2 3" key="1">
    <citation type="journal article" date="2020" name="Nat. Food">
        <title>A phased Vanilla planifolia genome enables genetic improvement of flavour and production.</title>
        <authorList>
            <person name="Hasing T."/>
            <person name="Tang H."/>
            <person name="Brym M."/>
            <person name="Khazi F."/>
            <person name="Huang T."/>
            <person name="Chambers A.H."/>
        </authorList>
    </citation>
    <scope>NUCLEOTIDE SEQUENCE [LARGE SCALE GENOMIC DNA]</scope>
    <source>
        <tissue evidence="2">Leaf</tissue>
    </source>
</reference>
<dbReference type="OrthoDB" id="1909934at2759"/>
<evidence type="ECO:0000313" key="2">
    <source>
        <dbReference type="EMBL" id="KAG0453648.1"/>
    </source>
</evidence>
<feature type="transmembrane region" description="Helical" evidence="1">
    <location>
        <begin position="144"/>
        <end position="165"/>
    </location>
</feature>
<dbReference type="PANTHER" id="PTHR37254:SF1">
    <property type="entry name" value="OS01G0100500 PROTEIN"/>
    <property type="match status" value="1"/>
</dbReference>